<dbReference type="AlphaFoldDB" id="A0A562P170"/>
<feature type="transmembrane region" description="Helical" evidence="3">
    <location>
        <begin position="285"/>
        <end position="306"/>
    </location>
</feature>
<feature type="compositionally biased region" description="Gly residues" evidence="2">
    <location>
        <begin position="795"/>
        <end position="815"/>
    </location>
</feature>
<dbReference type="RefSeq" id="WP_145395994.1">
    <property type="nucleotide sequence ID" value="NZ_VLKU01000001.1"/>
</dbReference>
<reference evidence="4 5" key="1">
    <citation type="journal article" date="2015" name="Stand. Genomic Sci.">
        <title>Genomic Encyclopedia of Bacterial and Archaeal Type Strains, Phase III: the genomes of soil and plant-associated and newly described type strains.</title>
        <authorList>
            <person name="Whitman W.B."/>
            <person name="Woyke T."/>
            <person name="Klenk H.P."/>
            <person name="Zhou Y."/>
            <person name="Lilburn T.G."/>
            <person name="Beck B.J."/>
            <person name="De Vos P."/>
            <person name="Vandamme P."/>
            <person name="Eisen J.A."/>
            <person name="Garrity G."/>
            <person name="Hugenholtz P."/>
            <person name="Kyrpides N.C."/>
        </authorList>
    </citation>
    <scope>NUCLEOTIDE SEQUENCE [LARGE SCALE GENOMIC DNA]</scope>
    <source>
        <strain evidence="4 5">CGMCC 1.5364</strain>
    </source>
</reference>
<dbReference type="Proteomes" id="UP000316225">
    <property type="component" value="Unassembled WGS sequence"/>
</dbReference>
<sequence>MSLASVIGALRVNLSLDSAEFSSGVGKTEASSKRLKTVVAGAAASAVSAGAAITAFGAKAIATATELKNFTSVANASLDEFQRWEAGAKSVGIGSEKLADILKDVNDKVGDYMSTGGGEMADFFENIAPKVGVTADAFRNLSGPQALQLYVSSLEKAGLSQAEMTFYLEAIANDATALVPLLRNGGAEMTRLGDAAKASGAVMSQATSDSLLRAKASITEMKTALGGIGMSMIASVAPAIENGAAAMADFVKNSEGLKVIGGLMSGTLSAAATALTAILSNVGTVMGVVASVAAGRLAASLAGTAASMTLMNLSSLRFIAGMTAGAIAMRAQAAAAGVLRVAYAALGGPIGIIVTGLGLMTMGFMKAKQRAEEQRKTVQDLKDAYAAYEVARDAANKERTVETLEDKRVAAQEKLNLLIEREAQILNDIPRQNIMAQIGDRGAANKVGELKEELKTVRDDIISTNWMIQNLGSTLSESGSAAAAATGSKVLTKELTEQLEKLKEATAQKEIQMGLDALASQYGQESRIYKEAVAAADRDREMSALNLLASQVAGNAEAEKAVQHAQAQVEAEYNSAVAGIAYSKTIKDRVASLNEETANKTVQLNLDAIALQYGAESLTYKEAVAAATRDQELATLNALAAQVEGNAEAAAAVDHAINVANATYDAEVAGYAFANAMASVNAQVRAIDASLAAISGFQIQAAAAKVETTALAQGKSLADAAKAGLQAQRNAEYGEKRKAIIAQYAGEYDSPAYKTAIRMLGEEESAANAAAAAQDALGKARDEAGKKEREAMKAAGGGGSSKKSGGGRSGGGGRSVGKPKLTDEEREQARTIDRQSDAMTKLIEEHDRYRATLGMTEQQERIYRAAQETGAIGDETKIAQVRQLVIETDALKRAQDGLREVVDTLDKGFGDMFKGFITGATSARDAAKNLLSQLGNLLANSAWNTLWKGTGSWGGIGDMLTGWFGGIGQNANGTSNWAGGLTWVGERGPELVNLSRGSQILSNPASRRLVEGSGGVSRVEISISDGVEARIISQANDNAVQIVKGGLASYDKKQTSSTFNRNSADPRSRG</sequence>
<evidence type="ECO:0000256" key="2">
    <source>
        <dbReference type="SAM" id="MobiDB-lite"/>
    </source>
</evidence>
<dbReference type="OrthoDB" id="7311517at2"/>
<evidence type="ECO:0000256" key="1">
    <source>
        <dbReference type="SAM" id="Coils"/>
    </source>
</evidence>
<keyword evidence="5" id="KW-1185">Reference proteome</keyword>
<keyword evidence="3" id="KW-0812">Transmembrane</keyword>
<evidence type="ECO:0000313" key="5">
    <source>
        <dbReference type="Proteomes" id="UP000316225"/>
    </source>
</evidence>
<evidence type="ECO:0008006" key="6">
    <source>
        <dbReference type="Google" id="ProtNLM"/>
    </source>
</evidence>
<evidence type="ECO:0000256" key="3">
    <source>
        <dbReference type="SAM" id="Phobius"/>
    </source>
</evidence>
<proteinExistence type="predicted"/>
<feature type="region of interest" description="Disordered" evidence="2">
    <location>
        <begin position="779"/>
        <end position="838"/>
    </location>
</feature>
<feature type="transmembrane region" description="Helical" evidence="3">
    <location>
        <begin position="259"/>
        <end position="279"/>
    </location>
</feature>
<name>A0A562P170_9RHOB</name>
<feature type="coiled-coil region" evidence="1">
    <location>
        <begin position="364"/>
        <end position="421"/>
    </location>
</feature>
<organism evidence="4 5">
    <name type="scientific">Paracoccus sulfuroxidans</name>
    <dbReference type="NCBI Taxonomy" id="384678"/>
    <lineage>
        <taxon>Bacteria</taxon>
        <taxon>Pseudomonadati</taxon>
        <taxon>Pseudomonadota</taxon>
        <taxon>Alphaproteobacteria</taxon>
        <taxon>Rhodobacterales</taxon>
        <taxon>Paracoccaceae</taxon>
        <taxon>Paracoccus</taxon>
    </lineage>
</organism>
<dbReference type="EMBL" id="VLKU01000001">
    <property type="protein sequence ID" value="TWI38227.1"/>
    <property type="molecule type" value="Genomic_DNA"/>
</dbReference>
<keyword evidence="1" id="KW-0175">Coiled coil</keyword>
<keyword evidence="3" id="KW-1133">Transmembrane helix</keyword>
<comment type="caution">
    <text evidence="4">The sequence shown here is derived from an EMBL/GenBank/DDBJ whole genome shotgun (WGS) entry which is preliminary data.</text>
</comment>
<feature type="transmembrane region" description="Helical" evidence="3">
    <location>
        <begin position="341"/>
        <end position="365"/>
    </location>
</feature>
<keyword evidence="3" id="KW-0472">Membrane</keyword>
<gene>
    <name evidence="4" type="ORF">IQ24_00365</name>
</gene>
<protein>
    <recommendedName>
        <fullName evidence="6">Tail length tape measure protein</fullName>
    </recommendedName>
</protein>
<feature type="compositionally biased region" description="Basic and acidic residues" evidence="2">
    <location>
        <begin position="820"/>
        <end position="838"/>
    </location>
</feature>
<evidence type="ECO:0000313" key="4">
    <source>
        <dbReference type="EMBL" id="TWI38227.1"/>
    </source>
</evidence>
<accession>A0A562P170</accession>
<feature type="compositionally biased region" description="Basic and acidic residues" evidence="2">
    <location>
        <begin position="779"/>
        <end position="792"/>
    </location>
</feature>